<evidence type="ECO:0000313" key="2">
    <source>
        <dbReference type="Proteomes" id="UP000789326"/>
    </source>
</evidence>
<dbReference type="EMBL" id="CAKKMG010000047">
    <property type="protein sequence ID" value="CAH0251823.1"/>
    <property type="molecule type" value="Genomic_DNA"/>
</dbReference>
<organism evidence="1 2">
    <name type="scientific">Peribacillus simplex</name>
    <dbReference type="NCBI Taxonomy" id="1478"/>
    <lineage>
        <taxon>Bacteria</taxon>
        <taxon>Bacillati</taxon>
        <taxon>Bacillota</taxon>
        <taxon>Bacilli</taxon>
        <taxon>Bacillales</taxon>
        <taxon>Bacillaceae</taxon>
        <taxon>Peribacillus</taxon>
    </lineage>
</organism>
<accession>A0A9W4PEP0</accession>
<protein>
    <submittedName>
        <fullName evidence="1">Uncharacterized protein</fullName>
    </submittedName>
</protein>
<name>A0A9W4PEP0_9BACI</name>
<dbReference type="Proteomes" id="UP000789326">
    <property type="component" value="Unassembled WGS sequence"/>
</dbReference>
<gene>
    <name evidence="1" type="ORF">SRABI133_03147</name>
</gene>
<dbReference type="AlphaFoldDB" id="A0A9W4PEP0"/>
<reference evidence="1" key="1">
    <citation type="submission" date="2021-11" db="EMBL/GenBank/DDBJ databases">
        <authorList>
            <person name="Bulgarelli D."/>
        </authorList>
    </citation>
    <scope>NUCLEOTIDE SEQUENCE</scope>
    <source>
        <strain evidence="1">Bi133</strain>
    </source>
</reference>
<comment type="caution">
    <text evidence="1">The sequence shown here is derived from an EMBL/GenBank/DDBJ whole genome shotgun (WGS) entry which is preliminary data.</text>
</comment>
<proteinExistence type="predicted"/>
<sequence>MRKTDEKMGVTPPHFNTIQQIASSQTIYTIDNLMILFDLLDKKIVIVPK</sequence>
<evidence type="ECO:0000313" key="1">
    <source>
        <dbReference type="EMBL" id="CAH0251823.1"/>
    </source>
</evidence>